<dbReference type="AlphaFoldDB" id="A0A9D4L5X1"/>
<dbReference type="Proteomes" id="UP000828390">
    <property type="component" value="Unassembled WGS sequence"/>
</dbReference>
<accession>A0A9D4L5X1</accession>
<organism evidence="2 3">
    <name type="scientific">Dreissena polymorpha</name>
    <name type="common">Zebra mussel</name>
    <name type="synonym">Mytilus polymorpha</name>
    <dbReference type="NCBI Taxonomy" id="45954"/>
    <lineage>
        <taxon>Eukaryota</taxon>
        <taxon>Metazoa</taxon>
        <taxon>Spiralia</taxon>
        <taxon>Lophotrochozoa</taxon>
        <taxon>Mollusca</taxon>
        <taxon>Bivalvia</taxon>
        <taxon>Autobranchia</taxon>
        <taxon>Heteroconchia</taxon>
        <taxon>Euheterodonta</taxon>
        <taxon>Imparidentia</taxon>
        <taxon>Neoheterodontei</taxon>
        <taxon>Myida</taxon>
        <taxon>Dreissenoidea</taxon>
        <taxon>Dreissenidae</taxon>
        <taxon>Dreissena</taxon>
    </lineage>
</organism>
<comment type="caution">
    <text evidence="2">The sequence shown here is derived from an EMBL/GenBank/DDBJ whole genome shotgun (WGS) entry which is preliminary data.</text>
</comment>
<evidence type="ECO:0000256" key="1">
    <source>
        <dbReference type="SAM" id="MobiDB-lite"/>
    </source>
</evidence>
<dbReference type="EMBL" id="JAIWYP010000003">
    <property type="protein sequence ID" value="KAH3852398.1"/>
    <property type="molecule type" value="Genomic_DNA"/>
</dbReference>
<evidence type="ECO:0000313" key="2">
    <source>
        <dbReference type="EMBL" id="KAH3852398.1"/>
    </source>
</evidence>
<name>A0A9D4L5X1_DREPO</name>
<gene>
    <name evidence="2" type="ORF">DPMN_094905</name>
</gene>
<protein>
    <submittedName>
        <fullName evidence="2">Uncharacterized protein</fullName>
    </submittedName>
</protein>
<reference evidence="2" key="1">
    <citation type="journal article" date="2019" name="bioRxiv">
        <title>The Genome of the Zebra Mussel, Dreissena polymorpha: A Resource for Invasive Species Research.</title>
        <authorList>
            <person name="McCartney M.A."/>
            <person name="Auch B."/>
            <person name="Kono T."/>
            <person name="Mallez S."/>
            <person name="Zhang Y."/>
            <person name="Obille A."/>
            <person name="Becker A."/>
            <person name="Abrahante J.E."/>
            <person name="Garbe J."/>
            <person name="Badalamenti J.P."/>
            <person name="Herman A."/>
            <person name="Mangelson H."/>
            <person name="Liachko I."/>
            <person name="Sullivan S."/>
            <person name="Sone E.D."/>
            <person name="Koren S."/>
            <person name="Silverstein K.A.T."/>
            <person name="Beckman K.B."/>
            <person name="Gohl D.M."/>
        </authorList>
    </citation>
    <scope>NUCLEOTIDE SEQUENCE</scope>
    <source>
        <strain evidence="2">Duluth1</strain>
        <tissue evidence="2">Whole animal</tissue>
    </source>
</reference>
<keyword evidence="3" id="KW-1185">Reference proteome</keyword>
<feature type="compositionally biased region" description="Low complexity" evidence="1">
    <location>
        <begin position="7"/>
        <end position="19"/>
    </location>
</feature>
<feature type="region of interest" description="Disordered" evidence="1">
    <location>
        <begin position="1"/>
        <end position="21"/>
    </location>
</feature>
<reference evidence="2" key="2">
    <citation type="submission" date="2020-11" db="EMBL/GenBank/DDBJ databases">
        <authorList>
            <person name="McCartney M.A."/>
            <person name="Auch B."/>
            <person name="Kono T."/>
            <person name="Mallez S."/>
            <person name="Becker A."/>
            <person name="Gohl D.M."/>
            <person name="Silverstein K.A.T."/>
            <person name="Koren S."/>
            <person name="Bechman K.B."/>
            <person name="Herman A."/>
            <person name="Abrahante J.E."/>
            <person name="Garbe J."/>
        </authorList>
    </citation>
    <scope>NUCLEOTIDE SEQUENCE</scope>
    <source>
        <strain evidence="2">Duluth1</strain>
        <tissue evidence="2">Whole animal</tissue>
    </source>
</reference>
<evidence type="ECO:0000313" key="3">
    <source>
        <dbReference type="Proteomes" id="UP000828390"/>
    </source>
</evidence>
<sequence>MSFIFDQSTITQPTPSSPTDFPVSTISGRIPVLNCANKARSFLKIGLRVGDKDYIIGV</sequence>
<proteinExistence type="predicted"/>